<keyword evidence="3" id="KW-1185">Reference proteome</keyword>
<proteinExistence type="predicted"/>
<accession>A0A371D1R1</accession>
<gene>
    <name evidence="2" type="ORF">OH76DRAFT_842548</name>
</gene>
<reference evidence="2 3" key="1">
    <citation type="journal article" date="2018" name="Biotechnol. Biofuels">
        <title>Integrative visual omics of the white-rot fungus Polyporus brumalis exposes the biotechnological potential of its oxidative enzymes for delignifying raw plant biomass.</title>
        <authorList>
            <person name="Miyauchi S."/>
            <person name="Rancon A."/>
            <person name="Drula E."/>
            <person name="Hage H."/>
            <person name="Chaduli D."/>
            <person name="Favel A."/>
            <person name="Grisel S."/>
            <person name="Henrissat B."/>
            <person name="Herpoel-Gimbert I."/>
            <person name="Ruiz-Duenas F.J."/>
            <person name="Chevret D."/>
            <person name="Hainaut M."/>
            <person name="Lin J."/>
            <person name="Wang M."/>
            <person name="Pangilinan J."/>
            <person name="Lipzen A."/>
            <person name="Lesage-Meessen L."/>
            <person name="Navarro D."/>
            <person name="Riley R."/>
            <person name="Grigoriev I.V."/>
            <person name="Zhou S."/>
            <person name="Raouche S."/>
            <person name="Rosso M.N."/>
        </authorList>
    </citation>
    <scope>NUCLEOTIDE SEQUENCE [LARGE SCALE GENOMIC DNA]</scope>
    <source>
        <strain evidence="2 3">BRFM 1820</strain>
    </source>
</reference>
<dbReference type="AlphaFoldDB" id="A0A371D1R1"/>
<dbReference type="Proteomes" id="UP000256964">
    <property type="component" value="Unassembled WGS sequence"/>
</dbReference>
<evidence type="ECO:0000313" key="2">
    <source>
        <dbReference type="EMBL" id="RDX46472.1"/>
    </source>
</evidence>
<dbReference type="EMBL" id="KZ857427">
    <property type="protein sequence ID" value="RDX46472.1"/>
    <property type="molecule type" value="Genomic_DNA"/>
</dbReference>
<protein>
    <submittedName>
        <fullName evidence="2">Uncharacterized protein</fullName>
    </submittedName>
</protein>
<feature type="region of interest" description="Disordered" evidence="1">
    <location>
        <begin position="42"/>
        <end position="92"/>
    </location>
</feature>
<sequence>MSVSQPTLPAEANRYQNFQEYLSNVGEEAVGGRRTMPKAATIERPFTVREELQEGRPAESHEGLEATRGDRRGLLPTQRPSPDPVSDAPRWPQSRELGINHWHLVRPENFQYTIISRPCNQPANVLPYRSKYTSRHHDIRSTDAEKLVLCGCPDSDKVHDITGRGMTAWVEFANERRKPRSHMAGGGRTS</sequence>
<evidence type="ECO:0000313" key="3">
    <source>
        <dbReference type="Proteomes" id="UP000256964"/>
    </source>
</evidence>
<evidence type="ECO:0000256" key="1">
    <source>
        <dbReference type="SAM" id="MobiDB-lite"/>
    </source>
</evidence>
<name>A0A371D1R1_9APHY</name>
<organism evidence="2 3">
    <name type="scientific">Lentinus brumalis</name>
    <dbReference type="NCBI Taxonomy" id="2498619"/>
    <lineage>
        <taxon>Eukaryota</taxon>
        <taxon>Fungi</taxon>
        <taxon>Dikarya</taxon>
        <taxon>Basidiomycota</taxon>
        <taxon>Agaricomycotina</taxon>
        <taxon>Agaricomycetes</taxon>
        <taxon>Polyporales</taxon>
        <taxon>Polyporaceae</taxon>
        <taxon>Lentinus</taxon>
    </lineage>
</organism>
<feature type="compositionally biased region" description="Basic and acidic residues" evidence="1">
    <location>
        <begin position="46"/>
        <end position="73"/>
    </location>
</feature>